<organism evidence="2 3">
    <name type="scientific">Merluccius polli</name>
    <name type="common">Benguela hake</name>
    <name type="synonym">Merluccius cadenati</name>
    <dbReference type="NCBI Taxonomy" id="89951"/>
    <lineage>
        <taxon>Eukaryota</taxon>
        <taxon>Metazoa</taxon>
        <taxon>Chordata</taxon>
        <taxon>Craniata</taxon>
        <taxon>Vertebrata</taxon>
        <taxon>Euteleostomi</taxon>
        <taxon>Actinopterygii</taxon>
        <taxon>Neopterygii</taxon>
        <taxon>Teleostei</taxon>
        <taxon>Neoteleostei</taxon>
        <taxon>Acanthomorphata</taxon>
        <taxon>Zeiogadaria</taxon>
        <taxon>Gadariae</taxon>
        <taxon>Gadiformes</taxon>
        <taxon>Gadoidei</taxon>
        <taxon>Merlucciidae</taxon>
        <taxon>Merluccius</taxon>
    </lineage>
</organism>
<protein>
    <submittedName>
        <fullName evidence="2">Uncharacterized protein</fullName>
    </submittedName>
</protein>
<accession>A0AA47PB22</accession>
<evidence type="ECO:0000313" key="2">
    <source>
        <dbReference type="EMBL" id="KAK0155255.1"/>
    </source>
</evidence>
<evidence type="ECO:0000256" key="1">
    <source>
        <dbReference type="SAM" id="MobiDB-lite"/>
    </source>
</evidence>
<evidence type="ECO:0000313" key="3">
    <source>
        <dbReference type="Proteomes" id="UP001174136"/>
    </source>
</evidence>
<dbReference type="Proteomes" id="UP001174136">
    <property type="component" value="Unassembled WGS sequence"/>
</dbReference>
<keyword evidence="3" id="KW-1185">Reference proteome</keyword>
<comment type="caution">
    <text evidence="2">The sequence shown here is derived from an EMBL/GenBank/DDBJ whole genome shotgun (WGS) entry which is preliminary data.</text>
</comment>
<sequence length="140" mass="15538">MDHQPGWRKVTRCTRECAGDSGAPRLDQAVVPDILEFGTCMKYFSAVEYFPHTQPELWSRDGVHLSDDQGMGILVQLLWSAAMKEFETPPPAPRVSPRPSPPVRNLSPKLVVTGEAPAPRSPDPFQWQLASHGHKVIVTV</sequence>
<gene>
    <name evidence="2" type="ORF">N1851_002389</name>
</gene>
<dbReference type="AlphaFoldDB" id="A0AA47PB22"/>
<dbReference type="EMBL" id="JAOPHQ010000293">
    <property type="protein sequence ID" value="KAK0155255.1"/>
    <property type="molecule type" value="Genomic_DNA"/>
</dbReference>
<feature type="region of interest" description="Disordered" evidence="1">
    <location>
        <begin position="88"/>
        <end position="107"/>
    </location>
</feature>
<name>A0AA47PB22_MERPO</name>
<reference evidence="2" key="1">
    <citation type="journal article" date="2023" name="Front. Mar. Sci.">
        <title>A new Merluccius polli reference genome to investigate the effects of global change in West African waters.</title>
        <authorList>
            <person name="Mateo J.L."/>
            <person name="Blanco-Fernandez C."/>
            <person name="Garcia-Vazquez E."/>
            <person name="Machado-Schiaffino G."/>
        </authorList>
    </citation>
    <scope>NUCLEOTIDE SEQUENCE</scope>
    <source>
        <strain evidence="2">C29</strain>
        <tissue evidence="2">Fin</tissue>
    </source>
</reference>
<feature type="compositionally biased region" description="Pro residues" evidence="1">
    <location>
        <begin position="88"/>
        <end position="102"/>
    </location>
</feature>
<proteinExistence type="predicted"/>